<name>A0A9P6TBC2_9BASI</name>
<evidence type="ECO:0000256" key="1">
    <source>
        <dbReference type="SAM" id="Phobius"/>
    </source>
</evidence>
<protein>
    <submittedName>
        <fullName evidence="2">Uncharacterized protein</fullName>
    </submittedName>
</protein>
<keyword evidence="1" id="KW-0812">Transmembrane</keyword>
<feature type="transmembrane region" description="Helical" evidence="1">
    <location>
        <begin position="314"/>
        <end position="336"/>
    </location>
</feature>
<sequence length="457" mass="52002">MSTTTQIVLSFITSLPPDQNVYEALIPFLQAQACNRNPPWMSILLIIMLIPTIYIGLMALLIIRCHLKRGDYDTIKIQRHGLISVDRFLVEALGGLTYTIVSVLDMGSQLYSDYRKVPVPGKILTFWLRFPVPFFALWCVMFNCIGTHIRNRYDPTHRGDVEYGNPSMPKWVAFLLNTIFVFFSAVFLIVYPVIAVPAYLLETELLDNLHLVIRRLHNATLRPDAQPFSLLKLAVIAQPLKNTQKLVDKLAQSVLSSLYFFEVIDVTVTVTYILFVYLTYRQFVAIKRSQQATVNSQKLNKNLQIDYREEMKALLIEACVLFIMLCSFQPMFAWAVNTRSANELVRSTATVMVPELTLGIMACFVGPCVATYRYKSAKNLLAIKMSQKPIAGSRVEIELKKTESLAGHTQPRITSHVHEPAHRITDDVNFRSRLGDDISFRTMKSDKVLDPIVEDDV</sequence>
<organism evidence="2 3">
    <name type="scientific">Cronartium quercuum f. sp. fusiforme G11</name>
    <dbReference type="NCBI Taxonomy" id="708437"/>
    <lineage>
        <taxon>Eukaryota</taxon>
        <taxon>Fungi</taxon>
        <taxon>Dikarya</taxon>
        <taxon>Basidiomycota</taxon>
        <taxon>Pucciniomycotina</taxon>
        <taxon>Pucciniomycetes</taxon>
        <taxon>Pucciniales</taxon>
        <taxon>Coleosporiaceae</taxon>
        <taxon>Cronartium</taxon>
    </lineage>
</organism>
<evidence type="ECO:0000313" key="3">
    <source>
        <dbReference type="Proteomes" id="UP000886653"/>
    </source>
</evidence>
<dbReference type="EMBL" id="MU167265">
    <property type="protein sequence ID" value="KAG0146122.1"/>
    <property type="molecule type" value="Genomic_DNA"/>
</dbReference>
<comment type="caution">
    <text evidence="2">The sequence shown here is derived from an EMBL/GenBank/DDBJ whole genome shotgun (WGS) entry which is preliminary data.</text>
</comment>
<gene>
    <name evidence="2" type="ORF">CROQUDRAFT_671325</name>
</gene>
<feature type="transmembrane region" description="Helical" evidence="1">
    <location>
        <begin position="356"/>
        <end position="374"/>
    </location>
</feature>
<feature type="transmembrane region" description="Helical" evidence="1">
    <location>
        <begin position="171"/>
        <end position="194"/>
    </location>
</feature>
<dbReference type="AlphaFoldDB" id="A0A9P6TBC2"/>
<feature type="transmembrane region" description="Helical" evidence="1">
    <location>
        <begin position="43"/>
        <end position="67"/>
    </location>
</feature>
<feature type="transmembrane region" description="Helical" evidence="1">
    <location>
        <begin position="126"/>
        <end position="150"/>
    </location>
</feature>
<proteinExistence type="predicted"/>
<accession>A0A9P6TBC2</accession>
<dbReference type="Proteomes" id="UP000886653">
    <property type="component" value="Unassembled WGS sequence"/>
</dbReference>
<keyword evidence="3" id="KW-1185">Reference proteome</keyword>
<reference evidence="2" key="1">
    <citation type="submission" date="2013-11" db="EMBL/GenBank/DDBJ databases">
        <title>Genome sequence of the fusiform rust pathogen reveals effectors for host alternation and coevolution with pine.</title>
        <authorList>
            <consortium name="DOE Joint Genome Institute"/>
            <person name="Smith K."/>
            <person name="Pendleton A."/>
            <person name="Kubisiak T."/>
            <person name="Anderson C."/>
            <person name="Salamov A."/>
            <person name="Aerts A."/>
            <person name="Riley R."/>
            <person name="Clum A."/>
            <person name="Lindquist E."/>
            <person name="Ence D."/>
            <person name="Campbell M."/>
            <person name="Kronenberg Z."/>
            <person name="Feau N."/>
            <person name="Dhillon B."/>
            <person name="Hamelin R."/>
            <person name="Burleigh J."/>
            <person name="Smith J."/>
            <person name="Yandell M."/>
            <person name="Nelson C."/>
            <person name="Grigoriev I."/>
            <person name="Davis J."/>
        </authorList>
    </citation>
    <scope>NUCLEOTIDE SEQUENCE</scope>
    <source>
        <strain evidence="2">G11</strain>
    </source>
</reference>
<evidence type="ECO:0000313" key="2">
    <source>
        <dbReference type="EMBL" id="KAG0146122.1"/>
    </source>
</evidence>
<dbReference type="OrthoDB" id="10417561at2759"/>
<keyword evidence="1" id="KW-1133">Transmembrane helix</keyword>
<keyword evidence="1" id="KW-0472">Membrane</keyword>
<feature type="transmembrane region" description="Helical" evidence="1">
    <location>
        <begin position="88"/>
        <end position="106"/>
    </location>
</feature>
<feature type="transmembrane region" description="Helical" evidence="1">
    <location>
        <begin position="258"/>
        <end position="280"/>
    </location>
</feature>